<evidence type="ECO:0000313" key="2">
    <source>
        <dbReference type="Proteomes" id="UP000485058"/>
    </source>
</evidence>
<dbReference type="PANTHER" id="PTHR43081:SF1">
    <property type="entry name" value="ADENYLATE CYCLASE, TERMINAL-DIFFERENTIATION SPECIFIC"/>
    <property type="match status" value="1"/>
</dbReference>
<keyword evidence="2" id="KW-1185">Reference proteome</keyword>
<reference evidence="1 2" key="1">
    <citation type="submission" date="2020-02" db="EMBL/GenBank/DDBJ databases">
        <title>Draft genome sequence of Haematococcus lacustris strain NIES-144.</title>
        <authorList>
            <person name="Morimoto D."/>
            <person name="Nakagawa S."/>
            <person name="Yoshida T."/>
            <person name="Sawayama S."/>
        </authorList>
    </citation>
    <scope>NUCLEOTIDE SEQUENCE [LARGE SCALE GENOMIC DNA]</scope>
    <source>
        <strain evidence="1 2">NIES-144</strain>
    </source>
</reference>
<name>A0A699ZK03_HAELA</name>
<dbReference type="InterPro" id="IPR050697">
    <property type="entry name" value="Adenylyl/Guanylyl_Cyclase_3/4"/>
</dbReference>
<dbReference type="InterPro" id="IPR029787">
    <property type="entry name" value="Nucleotide_cyclase"/>
</dbReference>
<dbReference type="Gene3D" id="3.30.70.1230">
    <property type="entry name" value="Nucleotide cyclase"/>
    <property type="match status" value="1"/>
</dbReference>
<organism evidence="1 2">
    <name type="scientific">Haematococcus lacustris</name>
    <name type="common">Green alga</name>
    <name type="synonym">Haematococcus pluvialis</name>
    <dbReference type="NCBI Taxonomy" id="44745"/>
    <lineage>
        <taxon>Eukaryota</taxon>
        <taxon>Viridiplantae</taxon>
        <taxon>Chlorophyta</taxon>
        <taxon>core chlorophytes</taxon>
        <taxon>Chlorophyceae</taxon>
        <taxon>CS clade</taxon>
        <taxon>Chlamydomonadales</taxon>
        <taxon>Haematococcaceae</taxon>
        <taxon>Haematococcus</taxon>
    </lineage>
</organism>
<gene>
    <name evidence="1" type="ORF">HaLaN_16941</name>
</gene>
<comment type="caution">
    <text evidence="1">The sequence shown here is derived from an EMBL/GenBank/DDBJ whole genome shotgun (WGS) entry which is preliminary data.</text>
</comment>
<sequence>MDEAMRLHDDCVRRLLRTHSGYESANEGDSFIMAFHSVRDAVAFSMALQLDLMDLPWPAQ</sequence>
<protein>
    <submittedName>
        <fullName evidence="1">Adenylate cyclase</fullName>
    </submittedName>
</protein>
<proteinExistence type="predicted"/>
<dbReference type="PANTHER" id="PTHR43081">
    <property type="entry name" value="ADENYLATE CYCLASE, TERMINAL-DIFFERENTIATION SPECIFIC-RELATED"/>
    <property type="match status" value="1"/>
</dbReference>
<dbReference type="SUPFAM" id="SSF55073">
    <property type="entry name" value="Nucleotide cyclase"/>
    <property type="match status" value="1"/>
</dbReference>
<feature type="non-terminal residue" evidence="1">
    <location>
        <position position="60"/>
    </location>
</feature>
<dbReference type="AlphaFoldDB" id="A0A699ZK03"/>
<evidence type="ECO:0000313" key="1">
    <source>
        <dbReference type="EMBL" id="GFH19909.1"/>
    </source>
</evidence>
<accession>A0A699ZK03</accession>
<feature type="non-terminal residue" evidence="1">
    <location>
        <position position="1"/>
    </location>
</feature>
<dbReference type="EMBL" id="BLLF01001541">
    <property type="protein sequence ID" value="GFH19909.1"/>
    <property type="molecule type" value="Genomic_DNA"/>
</dbReference>
<dbReference type="Proteomes" id="UP000485058">
    <property type="component" value="Unassembled WGS sequence"/>
</dbReference>